<dbReference type="InterPro" id="IPR018957">
    <property type="entry name" value="Znf_C3HC4_RING-type"/>
</dbReference>
<feature type="region of interest" description="Disordered" evidence="17">
    <location>
        <begin position="216"/>
        <end position="255"/>
    </location>
</feature>
<name>A0A5M3MUN2_CONPW</name>
<evidence type="ECO:0000256" key="8">
    <source>
        <dbReference type="ARBA" id="ARBA00022786"/>
    </source>
</evidence>
<dbReference type="PANTHER" id="PTHR23163:SF0">
    <property type="entry name" value="E3 UBIQUITIN-PROTEIN LIGASE BRE1"/>
    <property type="match status" value="1"/>
</dbReference>
<dbReference type="KEGG" id="cput:CONPUDRAFT_136103"/>
<evidence type="ECO:0000256" key="14">
    <source>
        <dbReference type="PROSITE-ProRule" id="PRU00175"/>
    </source>
</evidence>
<feature type="coiled-coil region" evidence="16">
    <location>
        <begin position="329"/>
        <end position="392"/>
    </location>
</feature>
<organism evidence="19 20">
    <name type="scientific">Coniophora puteana (strain RWD-64-598)</name>
    <name type="common">Brown rot fungus</name>
    <dbReference type="NCBI Taxonomy" id="741705"/>
    <lineage>
        <taxon>Eukaryota</taxon>
        <taxon>Fungi</taxon>
        <taxon>Dikarya</taxon>
        <taxon>Basidiomycota</taxon>
        <taxon>Agaricomycotina</taxon>
        <taxon>Agaricomycetes</taxon>
        <taxon>Agaricomycetidae</taxon>
        <taxon>Boletales</taxon>
        <taxon>Coniophorineae</taxon>
        <taxon>Coniophoraceae</taxon>
        <taxon>Coniophora</taxon>
    </lineage>
</organism>
<reference evidence="20" key="1">
    <citation type="journal article" date="2012" name="Science">
        <title>The Paleozoic origin of enzymatic lignin decomposition reconstructed from 31 fungal genomes.</title>
        <authorList>
            <person name="Floudas D."/>
            <person name="Binder M."/>
            <person name="Riley R."/>
            <person name="Barry K."/>
            <person name="Blanchette R.A."/>
            <person name="Henrissat B."/>
            <person name="Martinez A.T."/>
            <person name="Otillar R."/>
            <person name="Spatafora J.W."/>
            <person name="Yadav J.S."/>
            <person name="Aerts A."/>
            <person name="Benoit I."/>
            <person name="Boyd A."/>
            <person name="Carlson A."/>
            <person name="Copeland A."/>
            <person name="Coutinho P.M."/>
            <person name="de Vries R.P."/>
            <person name="Ferreira P."/>
            <person name="Findley K."/>
            <person name="Foster B."/>
            <person name="Gaskell J."/>
            <person name="Glotzer D."/>
            <person name="Gorecki P."/>
            <person name="Heitman J."/>
            <person name="Hesse C."/>
            <person name="Hori C."/>
            <person name="Igarashi K."/>
            <person name="Jurgens J.A."/>
            <person name="Kallen N."/>
            <person name="Kersten P."/>
            <person name="Kohler A."/>
            <person name="Kuees U."/>
            <person name="Kumar T.K.A."/>
            <person name="Kuo A."/>
            <person name="LaButti K."/>
            <person name="Larrondo L.F."/>
            <person name="Lindquist E."/>
            <person name="Ling A."/>
            <person name="Lombard V."/>
            <person name="Lucas S."/>
            <person name="Lundell T."/>
            <person name="Martin R."/>
            <person name="McLaughlin D.J."/>
            <person name="Morgenstern I."/>
            <person name="Morin E."/>
            <person name="Murat C."/>
            <person name="Nagy L.G."/>
            <person name="Nolan M."/>
            <person name="Ohm R.A."/>
            <person name="Patyshakuliyeva A."/>
            <person name="Rokas A."/>
            <person name="Ruiz-Duenas F.J."/>
            <person name="Sabat G."/>
            <person name="Salamov A."/>
            <person name="Samejima M."/>
            <person name="Schmutz J."/>
            <person name="Slot J.C."/>
            <person name="St John F."/>
            <person name="Stenlid J."/>
            <person name="Sun H."/>
            <person name="Sun S."/>
            <person name="Syed K."/>
            <person name="Tsang A."/>
            <person name="Wiebenga A."/>
            <person name="Young D."/>
            <person name="Pisabarro A."/>
            <person name="Eastwood D.C."/>
            <person name="Martin F."/>
            <person name="Cullen D."/>
            <person name="Grigoriev I.V."/>
            <person name="Hibbett D.S."/>
        </authorList>
    </citation>
    <scope>NUCLEOTIDE SEQUENCE [LARGE SCALE GENOMIC DNA]</scope>
    <source>
        <strain evidence="20">RWD-64-598 SS2</strain>
    </source>
</reference>
<dbReference type="Pfam" id="PF26095">
    <property type="entry name" value="CC_Bre1"/>
    <property type="match status" value="1"/>
</dbReference>
<dbReference type="GeneID" id="19200853"/>
<keyword evidence="8 15" id="KW-0833">Ubl conjugation pathway</keyword>
<evidence type="ECO:0000256" key="10">
    <source>
        <dbReference type="ARBA" id="ARBA00022853"/>
    </source>
</evidence>
<dbReference type="AlphaFoldDB" id="A0A5M3MUN2"/>
<evidence type="ECO:0000256" key="4">
    <source>
        <dbReference type="ARBA" id="ARBA00005555"/>
    </source>
</evidence>
<keyword evidence="7 14" id="KW-0863">Zinc-finger</keyword>
<dbReference type="Gene3D" id="1.10.287.1490">
    <property type="match status" value="1"/>
</dbReference>
<keyword evidence="10 15" id="KW-0156">Chromatin regulator</keyword>
<evidence type="ECO:0000256" key="12">
    <source>
        <dbReference type="ARBA" id="ARBA00023242"/>
    </source>
</evidence>
<dbReference type="InterPro" id="IPR013083">
    <property type="entry name" value="Znf_RING/FYVE/PHD"/>
</dbReference>
<dbReference type="GO" id="GO:0005634">
    <property type="term" value="C:nucleus"/>
    <property type="evidence" value="ECO:0007669"/>
    <property type="project" value="UniProtKB-SubCell"/>
</dbReference>
<dbReference type="InterPro" id="IPR001841">
    <property type="entry name" value="Znf_RING"/>
</dbReference>
<dbReference type="Proteomes" id="UP000053558">
    <property type="component" value="Unassembled WGS sequence"/>
</dbReference>
<evidence type="ECO:0000256" key="17">
    <source>
        <dbReference type="SAM" id="MobiDB-lite"/>
    </source>
</evidence>
<evidence type="ECO:0000256" key="1">
    <source>
        <dbReference type="ARBA" id="ARBA00000900"/>
    </source>
</evidence>
<protein>
    <recommendedName>
        <fullName evidence="15">E3 ubiquitin protein ligase</fullName>
        <ecNumber evidence="15">2.3.2.27</ecNumber>
    </recommendedName>
</protein>
<evidence type="ECO:0000256" key="5">
    <source>
        <dbReference type="ARBA" id="ARBA00022679"/>
    </source>
</evidence>
<evidence type="ECO:0000313" key="20">
    <source>
        <dbReference type="Proteomes" id="UP000053558"/>
    </source>
</evidence>
<comment type="subcellular location">
    <subcellularLocation>
        <location evidence="2 15">Nucleus</location>
    </subcellularLocation>
</comment>
<comment type="function">
    <text evidence="13">E3 ubiquitin-protein ligase that mediates monoubiquitination of histone H2B to form H2BK123ub1. H2BK123ub1 gives a specific tag for epigenetic transcriptional activation and is also a prerequisite for H3K4me and H3K79me formation.</text>
</comment>
<dbReference type="EMBL" id="JH711576">
    <property type="protein sequence ID" value="EIW82882.1"/>
    <property type="molecule type" value="Genomic_DNA"/>
</dbReference>
<evidence type="ECO:0000256" key="16">
    <source>
        <dbReference type="SAM" id="Coils"/>
    </source>
</evidence>
<evidence type="ECO:0000256" key="13">
    <source>
        <dbReference type="ARBA" id="ARBA00059679"/>
    </source>
</evidence>
<dbReference type="GO" id="GO:0008270">
    <property type="term" value="F:zinc ion binding"/>
    <property type="evidence" value="ECO:0007669"/>
    <property type="project" value="UniProtKB-KW"/>
</dbReference>
<gene>
    <name evidence="19" type="ORF">CONPUDRAFT_136103</name>
</gene>
<dbReference type="GO" id="GO:0033503">
    <property type="term" value="C:HULC complex"/>
    <property type="evidence" value="ECO:0007669"/>
    <property type="project" value="TreeGrafter"/>
</dbReference>
<dbReference type="Pfam" id="PF00097">
    <property type="entry name" value="zf-C3HC4"/>
    <property type="match status" value="1"/>
</dbReference>
<proteinExistence type="inferred from homology"/>
<dbReference type="Pfam" id="PF08647">
    <property type="entry name" value="BRE1"/>
    <property type="match status" value="1"/>
</dbReference>
<dbReference type="OrthoDB" id="10266039at2759"/>
<keyword evidence="9 15" id="KW-0862">Zinc</keyword>
<dbReference type="InterPro" id="IPR013956">
    <property type="entry name" value="E3_ubiquit_lig_Bre1"/>
</dbReference>
<sequence length="803" mass="91414">METKKRHFAGDGELSQSKKRAVSGVNGLPEPKGADQAAPEADKIELFRKDAIFRRMRHYSRENEKSQMRIAQLEQRKSTCEAGLMAMAACWEQLVNTIHALTPQEQLSVEDMQTDDLFELSKHVSSDSSLKVALEKNMLATQKLVTSFMKMGHQPPAASHHATLIQKSQRECSALRSQLALVQTKLEGLEDQNQKYQEELTAAEMRIDRLQSSVVAETLVGKPKEGKEEPKDEKGKSPPRQAHSPPVGLNGYDRDPELERSLRSDIEQRDQEILKLRSERSTLADENIRLKVEAQSPSEEAILQCPAVKYLQERVARAEAVHAQSHGELQKQRDELDKLKASRVDFEETLRTEVRKEVQEAKASFDKAQDDIQRLRAARDSLTSTVQSYKHKESVKMRSVDDLKALVDARSERIKVLQSEVARCKARIAGQEGHADLMRFFFEGKVEDVDYVSELERKLKDAQSKLAAHEETLASFNVSNPDVAAHAVSEAAARQQLADARAELDRYRSMIGAAASSVSPSLLEEKDEELNRLRLSMEEREQAEKTLYAELDQLSTQWEGLDARVKTQTQQLKGWEERLAKAVNDKGRMETKYFAILKEKEAGEAERKTSARHGEKQTKAIEKMQESERSLIMQIAECEKENTTLKRTLDNQKEILQRLDMECKAAQGRQTTDHERMRSMQAAMMAELNNERQKSAHAKKVEADLVSTRKELEAARERENEREREGSRGKGREKERGMSDVEKAMKIINCSNCKLRPREVALTKCMHTFCKECVDARISTRQRRCPHCNLGFAQSDVETVYWQ</sequence>
<keyword evidence="20" id="KW-1185">Reference proteome</keyword>
<dbReference type="GO" id="GO:0006325">
    <property type="term" value="P:chromatin organization"/>
    <property type="evidence" value="ECO:0007669"/>
    <property type="project" value="UniProtKB-KW"/>
</dbReference>
<feature type="region of interest" description="Disordered" evidence="17">
    <location>
        <begin position="1"/>
        <end position="41"/>
    </location>
</feature>
<dbReference type="PROSITE" id="PS00518">
    <property type="entry name" value="ZF_RING_1"/>
    <property type="match status" value="1"/>
</dbReference>
<dbReference type="Gene3D" id="3.30.40.10">
    <property type="entry name" value="Zinc/RING finger domain, C3HC4 (zinc finger)"/>
    <property type="match status" value="1"/>
</dbReference>
<feature type="compositionally biased region" description="Basic and acidic residues" evidence="17">
    <location>
        <begin position="222"/>
        <end position="236"/>
    </location>
</feature>
<evidence type="ECO:0000313" key="19">
    <source>
        <dbReference type="EMBL" id="EIW82882.1"/>
    </source>
</evidence>
<comment type="similarity">
    <text evidence="4 15">Belongs to the BRE1 family.</text>
</comment>
<feature type="region of interest" description="Disordered" evidence="17">
    <location>
        <begin position="711"/>
        <end position="739"/>
    </location>
</feature>
<evidence type="ECO:0000256" key="2">
    <source>
        <dbReference type="ARBA" id="ARBA00004123"/>
    </source>
</evidence>
<evidence type="ECO:0000256" key="11">
    <source>
        <dbReference type="ARBA" id="ARBA00023054"/>
    </source>
</evidence>
<dbReference type="SMART" id="SM00184">
    <property type="entry name" value="RING"/>
    <property type="match status" value="1"/>
</dbReference>
<comment type="caution">
    <text evidence="19">The sequence shown here is derived from an EMBL/GenBank/DDBJ whole genome shotgun (WGS) entry which is preliminary data.</text>
</comment>
<dbReference type="InterPro" id="IPR058643">
    <property type="entry name" value="BRE1-like_CC"/>
</dbReference>
<evidence type="ECO:0000259" key="18">
    <source>
        <dbReference type="PROSITE" id="PS50089"/>
    </source>
</evidence>
<feature type="coiled-coil region" evidence="16">
    <location>
        <begin position="621"/>
        <end position="669"/>
    </location>
</feature>
<comment type="catalytic activity">
    <reaction evidence="1 15">
        <text>S-ubiquitinyl-[E2 ubiquitin-conjugating enzyme]-L-cysteine + [acceptor protein]-L-lysine = [E2 ubiquitin-conjugating enzyme]-L-cysteine + N(6)-ubiquitinyl-[acceptor protein]-L-lysine.</text>
        <dbReference type="EC" id="2.3.2.27"/>
    </reaction>
</comment>
<dbReference type="RefSeq" id="XP_007766820.1">
    <property type="nucleotide sequence ID" value="XM_007768630.1"/>
</dbReference>
<keyword evidence="5 15" id="KW-0808">Transferase</keyword>
<dbReference type="UniPathway" id="UPA00143"/>
<feature type="coiled-coil region" evidence="16">
    <location>
        <begin position="165"/>
        <end position="213"/>
    </location>
</feature>
<keyword evidence="6 15" id="KW-0479">Metal-binding</keyword>
<dbReference type="PANTHER" id="PTHR23163">
    <property type="entry name" value="RING FINGER PROTEIN-RELATED"/>
    <property type="match status" value="1"/>
</dbReference>
<dbReference type="InterPro" id="IPR017907">
    <property type="entry name" value="Znf_RING_CS"/>
</dbReference>
<evidence type="ECO:0000256" key="3">
    <source>
        <dbReference type="ARBA" id="ARBA00004906"/>
    </source>
</evidence>
<accession>A0A5M3MUN2</accession>
<feature type="coiled-coil region" evidence="16">
    <location>
        <begin position="452"/>
        <end position="592"/>
    </location>
</feature>
<dbReference type="OMA" id="YRQMQEY"/>
<dbReference type="CDD" id="cd16499">
    <property type="entry name" value="RING-HC_Bre1-like"/>
    <property type="match status" value="1"/>
</dbReference>
<evidence type="ECO:0000256" key="6">
    <source>
        <dbReference type="ARBA" id="ARBA00022723"/>
    </source>
</evidence>
<feature type="domain" description="RING-type" evidence="18">
    <location>
        <begin position="750"/>
        <end position="789"/>
    </location>
</feature>
<dbReference type="GO" id="GO:0016567">
    <property type="term" value="P:protein ubiquitination"/>
    <property type="evidence" value="ECO:0007669"/>
    <property type="project" value="UniProtKB-UniRule"/>
</dbReference>
<evidence type="ECO:0000256" key="15">
    <source>
        <dbReference type="RuleBase" id="RU365038"/>
    </source>
</evidence>
<comment type="pathway">
    <text evidence="3 15">Protein modification; protein ubiquitination.</text>
</comment>
<evidence type="ECO:0000256" key="7">
    <source>
        <dbReference type="ARBA" id="ARBA00022771"/>
    </source>
</evidence>
<dbReference type="SUPFAM" id="SSF57850">
    <property type="entry name" value="RING/U-box"/>
    <property type="match status" value="1"/>
</dbReference>
<dbReference type="PROSITE" id="PS50089">
    <property type="entry name" value="ZF_RING_2"/>
    <property type="match status" value="1"/>
</dbReference>
<dbReference type="GO" id="GO:0061630">
    <property type="term" value="F:ubiquitin protein ligase activity"/>
    <property type="evidence" value="ECO:0007669"/>
    <property type="project" value="UniProtKB-EC"/>
</dbReference>
<keyword evidence="12 15" id="KW-0539">Nucleus</keyword>
<evidence type="ECO:0000256" key="9">
    <source>
        <dbReference type="ARBA" id="ARBA00022833"/>
    </source>
</evidence>
<keyword evidence="11 15" id="KW-0175">Coiled coil</keyword>
<dbReference type="EC" id="2.3.2.27" evidence="15"/>